<accession>A0A1G8AHX3</accession>
<dbReference type="EMBL" id="FNCQ01000019">
    <property type="protein sequence ID" value="SDH19910.1"/>
    <property type="molecule type" value="Genomic_DNA"/>
</dbReference>
<dbReference type="InterPro" id="IPR008969">
    <property type="entry name" value="CarboxyPept-like_regulatory"/>
</dbReference>
<proteinExistence type="predicted"/>
<gene>
    <name evidence="1" type="ORF">SAMN04487901_11945</name>
</gene>
<dbReference type="Pfam" id="PF13715">
    <property type="entry name" value="CarbopepD_reg_2"/>
    <property type="match status" value="1"/>
</dbReference>
<dbReference type="Gene3D" id="2.60.40.1120">
    <property type="entry name" value="Carboxypeptidase-like, regulatory domain"/>
    <property type="match status" value="1"/>
</dbReference>
<keyword evidence="2" id="KW-1185">Reference proteome</keyword>
<dbReference type="InterPro" id="IPR043741">
    <property type="entry name" value="DUF5686"/>
</dbReference>
<reference evidence="2" key="1">
    <citation type="submission" date="2016-10" db="EMBL/GenBank/DDBJ databases">
        <authorList>
            <person name="Varghese N."/>
            <person name="Submissions S."/>
        </authorList>
    </citation>
    <scope>NUCLEOTIDE SEQUENCE [LARGE SCALE GENOMIC DNA]</scope>
    <source>
        <strain evidence="2">BP1-148</strain>
    </source>
</reference>
<evidence type="ECO:0000313" key="2">
    <source>
        <dbReference type="Proteomes" id="UP000198779"/>
    </source>
</evidence>
<dbReference type="STRING" id="645274.SAMN04487901_11945"/>
<dbReference type="Pfam" id="PF18939">
    <property type="entry name" value="DUF5686"/>
    <property type="match status" value="1"/>
</dbReference>
<protein>
    <submittedName>
        <fullName evidence="1">CarboxypepD_reg-like domain-containing protein</fullName>
    </submittedName>
</protein>
<dbReference type="AlphaFoldDB" id="A0A1G8AHX3"/>
<evidence type="ECO:0000313" key="1">
    <source>
        <dbReference type="EMBL" id="SDH19910.1"/>
    </source>
</evidence>
<organism evidence="1 2">
    <name type="scientific">Prevotella communis</name>
    <dbReference type="NCBI Taxonomy" id="2913614"/>
    <lineage>
        <taxon>Bacteria</taxon>
        <taxon>Pseudomonadati</taxon>
        <taxon>Bacteroidota</taxon>
        <taxon>Bacteroidia</taxon>
        <taxon>Bacteroidales</taxon>
        <taxon>Prevotellaceae</taxon>
        <taxon>Prevotella</taxon>
    </lineage>
</organism>
<dbReference type="Proteomes" id="UP000198779">
    <property type="component" value="Unassembled WGS sequence"/>
</dbReference>
<name>A0A1G8AHX3_9BACT</name>
<sequence length="871" mass="101185">MTTWVRPQTSEAYLNMKGIRLFVLIYTLLLGMAIHAQQSLQITGVITDEETGDSISFASIVYKGHNISTVANVFGQYTIPRQEGWNITVSAVGYKSRIIPVNSKTRRKLNITLKPARQELAEVTVKSRRNRYSRKDNPAVELMRRVVAAKKKTDLSNNDYYRYNKYEKLTLALNDLTPQQLESPFFAKKPWLLNQVEVNSYTNKLVLPVSVDETVSQKFYRKSPKDEKNIIQGQTSTGINDYFQTGDIINTVVKDVFTNVDLYQDDIRILQRPFTSPMSEKGIGFYRYYIEDTLAIGQDSCIHLAFVPNNMQDMGFRGDLYILKDSTLHLRRCQLSIPKQSNVNFVESLQVLQEYEKLPDGQWVLTTDDMITELQLFDFISAGAIVTRITRYSDYDFSEVPNKIFHGQKKEVTEADAQMRDKAFWDQYRQVELTRSENSMDKFMENIQNMKGFKYIIYGLKTLMENSMETGDPNYIDICPINTLLTRNYVDGWRTRLSAKTTANLNKHFFLSGYYAHGWGSHRNYYDAEMTYSLNAKKYLPHEFPRRTMTIQSSQDICSPNDRFMESDKDNIFVAMKWAETNKMMSYNRQKVSFEYETDWGLKAIISGKTEENEAFGAMNYQTLDKPFVPINSKTGNGEYLRTTEASFYVRYAPGETYINNKLRRRVINLDAPVFSLSHTIGFNGVLGGDYNFHLTEAHIFKRFWLNSWGKFDVDLKGGIEWDQVPYPLLIMPASNASFIIQKNTFSLINTMEFVNDRYVSLMLAWDMNGKILNRIPLAKKLYWREYLGVRMLWGDLSDKNNPEKNPGNPRLMYFPDGTNIMNPNRPYMEMVVGVHNIFKFFRVEYVKRLTYKDLPSAPHWGMRYGVSLTF</sequence>
<dbReference type="SUPFAM" id="SSF49464">
    <property type="entry name" value="Carboxypeptidase regulatory domain-like"/>
    <property type="match status" value="1"/>
</dbReference>